<keyword evidence="3" id="KW-1185">Reference proteome</keyword>
<feature type="compositionally biased region" description="Low complexity" evidence="1">
    <location>
        <begin position="1"/>
        <end position="10"/>
    </location>
</feature>
<sequence length="177" mass="18624">MNNNSNESPASPAPPSGHPSPLLSETQPTDGPGDMSPPQSGKLFSGDRGLPRSNSIQASQLWPVTTQDGSPSMIHQQPRAKWEDGSTSIVGVALALSRPRHQVTVSENASPSVSAAGAPGSLQSPVEAQQPLSLTCQGSKTDERGGGEREARWNDTALLTLGALDRALLWENEEPDR</sequence>
<feature type="compositionally biased region" description="Polar residues" evidence="1">
    <location>
        <begin position="52"/>
        <end position="75"/>
    </location>
</feature>
<evidence type="ECO:0000313" key="2">
    <source>
        <dbReference type="EMBL" id="KAK4072683.1"/>
    </source>
</evidence>
<evidence type="ECO:0000256" key="1">
    <source>
        <dbReference type="SAM" id="MobiDB-lite"/>
    </source>
</evidence>
<feature type="compositionally biased region" description="Polar residues" evidence="1">
    <location>
        <begin position="122"/>
        <end position="139"/>
    </location>
</feature>
<comment type="caution">
    <text evidence="2">The sequence shown here is derived from an EMBL/GenBank/DDBJ whole genome shotgun (WGS) entry which is preliminary data.</text>
</comment>
<feature type="region of interest" description="Disordered" evidence="1">
    <location>
        <begin position="1"/>
        <end position="85"/>
    </location>
</feature>
<feature type="compositionally biased region" description="Basic and acidic residues" evidence="1">
    <location>
        <begin position="140"/>
        <end position="153"/>
    </location>
</feature>
<organism evidence="2 3">
    <name type="scientific">Trichoderma aggressivum f. europaeum</name>
    <dbReference type="NCBI Taxonomy" id="173218"/>
    <lineage>
        <taxon>Eukaryota</taxon>
        <taxon>Fungi</taxon>
        <taxon>Dikarya</taxon>
        <taxon>Ascomycota</taxon>
        <taxon>Pezizomycotina</taxon>
        <taxon>Sordariomycetes</taxon>
        <taxon>Hypocreomycetidae</taxon>
        <taxon>Hypocreales</taxon>
        <taxon>Hypocreaceae</taxon>
        <taxon>Trichoderma</taxon>
    </lineage>
</organism>
<name>A0AAE1LY73_9HYPO</name>
<dbReference type="AlphaFoldDB" id="A0AAE1LY73"/>
<feature type="compositionally biased region" description="Low complexity" evidence="1">
    <location>
        <begin position="109"/>
        <end position="121"/>
    </location>
</feature>
<proteinExistence type="predicted"/>
<dbReference type="Proteomes" id="UP001273209">
    <property type="component" value="Unassembled WGS sequence"/>
</dbReference>
<protein>
    <submittedName>
        <fullName evidence="2">Uncharacterized protein</fullName>
    </submittedName>
</protein>
<gene>
    <name evidence="2" type="ORF">Triagg1_5728</name>
</gene>
<dbReference type="EMBL" id="JAWRVG010000021">
    <property type="protein sequence ID" value="KAK4072683.1"/>
    <property type="molecule type" value="Genomic_DNA"/>
</dbReference>
<dbReference type="RefSeq" id="XP_062755241.1">
    <property type="nucleotide sequence ID" value="XM_062900275.1"/>
</dbReference>
<evidence type="ECO:0000313" key="3">
    <source>
        <dbReference type="Proteomes" id="UP001273209"/>
    </source>
</evidence>
<reference evidence="2" key="1">
    <citation type="submission" date="2023-11" db="EMBL/GenBank/DDBJ databases">
        <title>The genome sequences of three competitors of mushroom-forming fungi.</title>
        <authorList>
            <person name="Beijen E."/>
            <person name="Ohm R.A."/>
        </authorList>
    </citation>
    <scope>NUCLEOTIDE SEQUENCE</scope>
    <source>
        <strain evidence="2">CBS 100526</strain>
    </source>
</reference>
<feature type="region of interest" description="Disordered" evidence="1">
    <location>
        <begin position="106"/>
        <end position="154"/>
    </location>
</feature>
<accession>A0AAE1LY73</accession>
<dbReference type="GeneID" id="87920179"/>